<dbReference type="SUPFAM" id="SSF48208">
    <property type="entry name" value="Six-hairpin glycosidases"/>
    <property type="match status" value="1"/>
</dbReference>
<dbReference type="GO" id="GO:0004560">
    <property type="term" value="F:alpha-L-fucosidase activity"/>
    <property type="evidence" value="ECO:0007669"/>
    <property type="project" value="TreeGrafter"/>
</dbReference>
<feature type="domain" description="Beta/gamma crystallin 'Greek key'" evidence="3">
    <location>
        <begin position="893"/>
        <end position="937"/>
    </location>
</feature>
<dbReference type="SMART" id="SM00247">
    <property type="entry name" value="XTALbg"/>
    <property type="match status" value="2"/>
</dbReference>
<proteinExistence type="inferred from homology"/>
<dbReference type="RefSeq" id="WP_013375478.1">
    <property type="nucleotide sequence ID" value="NC_014623.1"/>
</dbReference>
<dbReference type="Gene3D" id="2.60.20.10">
    <property type="entry name" value="Crystallins"/>
    <property type="match status" value="2"/>
</dbReference>
<sequence>MKSSSLEGVSTAWVVLRLSCLLLSGVTPLAAVASPSSHSFNTGAGTLSVDSAAYLSKHDVVFNAPITQPKSGLTVGNGRVGAMVWDTANGFTMQVSGVDASQEGFASQGLVSLSTNPGLNTGYSTFQQRLALYDGLVRTQYDSNRTVTFFGAPNSEVLGIHVEDSRPGVSSISLDLSLWDVSAFGGGDVPDISTWRTVSPFVETSVAGLSRGQTDANHFGYTLAATVEGASFTTQYVNGNRVRLTIMPTSSYTIWIACASRLNAPSHDSVNQAKSLLNSVKSTGYTTVLNNFKNWWHAFWNKSFVQYANASGDADYLESFYYLSTYIIASGAYGNYPFHFINGVYSAVEDTDSGKWSNAYWYWNQRDVYHSFLASNHAEMVNTFNSLYSRNFGALKSYTMTRYGIDGIWVPETMGWDGNARGTIYSDYTQDTLSTAAEAALNMYSQYKYTQDAAYLSGTAYPFMKEAAKFYAGKLSFNGGTGKYYMASSNVHEQHWDVQNAITDLAAVRSLFPKVIQVSQQLGVDSALRSQWQNILNNLVAYPADPSNPAQYFPHTPPLSPNRNGENVILELAWPYAVTGIGASDHQVMINHYFNRPFPYGGNNVWDPSPIQAARLGLGDEAYIGMKAMIQRYQDYPNGRTTNTNGEFEYMGVHLNALNESLLHSHDDKIRVFPAVPGDSTLNSKFTLLASGGFLVSSERESSEIKYVGIKSLYGNAATVVNPWGTQQVQVRRVSDNAVVATSSSGVFTFSTAANTVYVVERLAKTLGAYTYQVLSGSPNQAVKAVTFNGVPRALGSAAPYTGPMPTFYPNPNFGGVGVSLPPGSYGIAQMQAAGIANDNISSIRVPSGVTVVAYGDGAFDGPSWTFTADNANLANTGNDNTISSFKITAVSSGVTFYPESHFGGVGVTLGVGNYSIAQMQAAGIVNDSISSIRVPAGRTVIAYGDGAFDGPSWTFTADNANLANTGNDNTISSFRIQ</sequence>
<dbReference type="SUPFAM" id="SSF49695">
    <property type="entry name" value="gamma-Crystallin-like"/>
    <property type="match status" value="2"/>
</dbReference>
<evidence type="ECO:0000259" key="3">
    <source>
        <dbReference type="PROSITE" id="PS50915"/>
    </source>
</evidence>
<dbReference type="STRING" id="378806.STAUR_2877"/>
<keyword evidence="2" id="KW-0677">Repeat</keyword>
<dbReference type="Pfam" id="PF22124">
    <property type="entry name" value="Glyco_hydro_95_cat"/>
    <property type="match status" value="1"/>
</dbReference>
<dbReference type="InterPro" id="IPR054363">
    <property type="entry name" value="GH95_cat"/>
</dbReference>
<dbReference type="InterPro" id="IPR008928">
    <property type="entry name" value="6-hairpin_glycosidase_sf"/>
</dbReference>
<dbReference type="InterPro" id="IPR001064">
    <property type="entry name" value="Beta/gamma_crystallin"/>
</dbReference>
<dbReference type="PROSITE" id="PS50915">
    <property type="entry name" value="CRYSTALLIN_BETA_GAMMA"/>
    <property type="match status" value="2"/>
</dbReference>
<feature type="domain" description="Beta/gamma crystallin 'Greek key'" evidence="3">
    <location>
        <begin position="804"/>
        <end position="848"/>
    </location>
</feature>
<evidence type="ECO:0000256" key="2">
    <source>
        <dbReference type="ARBA" id="ARBA00022737"/>
    </source>
</evidence>
<accession>E3FP51</accession>
<dbReference type="Proteomes" id="UP000001351">
    <property type="component" value="Chromosome"/>
</dbReference>
<protein>
    <recommendedName>
        <fullName evidence="3">Beta/gamma crystallin 'Greek key' domain-containing protein</fullName>
    </recommendedName>
</protein>
<reference evidence="4 5" key="1">
    <citation type="journal article" date="2011" name="Mol. Biol. Evol.">
        <title>Comparative genomic analysis of fruiting body formation in Myxococcales.</title>
        <authorList>
            <person name="Huntley S."/>
            <person name="Hamann N."/>
            <person name="Wegener-Feldbrugge S."/>
            <person name="Treuner-Lange A."/>
            <person name="Kube M."/>
            <person name="Reinhardt R."/>
            <person name="Klages S."/>
            <person name="Muller R."/>
            <person name="Ronning C.M."/>
            <person name="Nierman W.C."/>
            <person name="Sogaard-Andersen L."/>
        </authorList>
    </citation>
    <scope>NUCLEOTIDE SEQUENCE [LARGE SCALE GENOMIC DNA]</scope>
    <source>
        <strain evidence="4 5">DW4/3-1</strain>
    </source>
</reference>
<dbReference type="Pfam" id="PF00030">
    <property type="entry name" value="Crystall"/>
    <property type="match status" value="1"/>
</dbReference>
<gene>
    <name evidence="4" type="ordered locus">STAUR_2877</name>
</gene>
<dbReference type="InterPro" id="IPR011024">
    <property type="entry name" value="G_crystallin-like"/>
</dbReference>
<evidence type="ECO:0000313" key="4">
    <source>
        <dbReference type="EMBL" id="ADO70669.1"/>
    </source>
</evidence>
<dbReference type="eggNOG" id="COG1554">
    <property type="taxonomic scope" value="Bacteria"/>
</dbReference>
<organism evidence="4 5">
    <name type="scientific">Stigmatella aurantiaca (strain DW4/3-1)</name>
    <dbReference type="NCBI Taxonomy" id="378806"/>
    <lineage>
        <taxon>Bacteria</taxon>
        <taxon>Pseudomonadati</taxon>
        <taxon>Myxococcota</taxon>
        <taxon>Myxococcia</taxon>
        <taxon>Myxococcales</taxon>
        <taxon>Cystobacterineae</taxon>
        <taxon>Archangiaceae</taxon>
        <taxon>Stigmatella</taxon>
    </lineage>
</organism>
<dbReference type="Gene3D" id="2.60.40.1180">
    <property type="entry name" value="Golgi alpha-mannosidase II"/>
    <property type="match status" value="1"/>
</dbReference>
<comment type="similarity">
    <text evidence="1">Belongs to the beta/gamma-crystallin family.</text>
</comment>
<dbReference type="HOGENOM" id="CLU_008552_0_0_7"/>
<dbReference type="Gene3D" id="1.50.10.10">
    <property type="match status" value="1"/>
</dbReference>
<evidence type="ECO:0000313" key="5">
    <source>
        <dbReference type="Proteomes" id="UP000001351"/>
    </source>
</evidence>
<keyword evidence="5" id="KW-1185">Reference proteome</keyword>
<dbReference type="EMBL" id="CP002271">
    <property type="protein sequence ID" value="ADO70669.1"/>
    <property type="molecule type" value="Genomic_DNA"/>
</dbReference>
<dbReference type="PANTHER" id="PTHR31084:SF19">
    <property type="entry name" value="GLYCOSYL HYDROLASE FAMILY 95 N-TERMINAL DOMAIN-CONTAINING PROTEIN"/>
    <property type="match status" value="1"/>
</dbReference>
<dbReference type="GO" id="GO:0005975">
    <property type="term" value="P:carbohydrate metabolic process"/>
    <property type="evidence" value="ECO:0007669"/>
    <property type="project" value="InterPro"/>
</dbReference>
<dbReference type="KEGG" id="sur:STAUR_2877"/>
<dbReference type="InterPro" id="IPR012341">
    <property type="entry name" value="6hp_glycosidase-like_sf"/>
</dbReference>
<evidence type="ECO:0000256" key="1">
    <source>
        <dbReference type="ARBA" id="ARBA00009646"/>
    </source>
</evidence>
<name>E3FP51_STIAD</name>
<dbReference type="PANTHER" id="PTHR31084">
    <property type="entry name" value="ALPHA-L-FUCOSIDASE 2"/>
    <property type="match status" value="1"/>
</dbReference>
<dbReference type="AlphaFoldDB" id="E3FP51"/>
<dbReference type="InterPro" id="IPR013780">
    <property type="entry name" value="Glyco_hydro_b"/>
</dbReference>